<feature type="compositionally biased region" description="Low complexity" evidence="6">
    <location>
        <begin position="18"/>
        <end position="27"/>
    </location>
</feature>
<dbReference type="GO" id="GO:0005886">
    <property type="term" value="C:plasma membrane"/>
    <property type="evidence" value="ECO:0007669"/>
    <property type="project" value="UniProtKB-SubCell"/>
</dbReference>
<protein>
    <submittedName>
        <fullName evidence="9">Major facilitator superfamily MFS_1</fullName>
    </submittedName>
</protein>
<dbReference type="Gene3D" id="1.20.1250.20">
    <property type="entry name" value="MFS general substrate transporter like domains"/>
    <property type="match status" value="1"/>
</dbReference>
<evidence type="ECO:0000256" key="4">
    <source>
        <dbReference type="ARBA" id="ARBA00022989"/>
    </source>
</evidence>
<feature type="domain" description="Major facilitator superfamily (MFS) profile" evidence="8">
    <location>
        <begin position="35"/>
        <end position="485"/>
    </location>
</feature>
<dbReference type="PANTHER" id="PTHR42718">
    <property type="entry name" value="MAJOR FACILITATOR SUPERFAMILY MULTIDRUG TRANSPORTER MFSC"/>
    <property type="match status" value="1"/>
</dbReference>
<dbReference type="PRINTS" id="PR01036">
    <property type="entry name" value="TCRTETB"/>
</dbReference>
<organism evidence="9 10">
    <name type="scientific">Pseudofrankia inefficax (strain DSM 45817 / CECT 9037 / DDB 130130 / EuI1c)</name>
    <name type="common">Frankia inefficax</name>
    <dbReference type="NCBI Taxonomy" id="298654"/>
    <lineage>
        <taxon>Bacteria</taxon>
        <taxon>Bacillati</taxon>
        <taxon>Actinomycetota</taxon>
        <taxon>Actinomycetes</taxon>
        <taxon>Frankiales</taxon>
        <taxon>Frankiaceae</taxon>
        <taxon>Pseudofrankia</taxon>
    </lineage>
</organism>
<keyword evidence="3 7" id="KW-0812">Transmembrane</keyword>
<name>E3JA15_PSEI1</name>
<dbReference type="InterPro" id="IPR011701">
    <property type="entry name" value="MFS"/>
</dbReference>
<dbReference type="STRING" id="298654.FraEuI1c_0494"/>
<accession>E3JA15</accession>
<feature type="transmembrane region" description="Helical" evidence="7">
    <location>
        <begin position="221"/>
        <end position="239"/>
    </location>
</feature>
<feature type="transmembrane region" description="Helical" evidence="7">
    <location>
        <begin position="73"/>
        <end position="93"/>
    </location>
</feature>
<dbReference type="eggNOG" id="COG2814">
    <property type="taxonomic scope" value="Bacteria"/>
</dbReference>
<sequence>MTELSTQSAQPAAQVPGRAPTARTAPPKNGRANLHLLVVGAGALMVSLSQSVLIPVLPSLPTTLHTSASTVEWLLTSTLLVAAVAVPVMGRLADMFGKRLLLLVALGTLVVGSVLDAVTNNIPIVIVGRCFQGVSVAAVPLGISLLTVLLPRERVGAGIATISSMLGVGAAVGLPLSGLVAQHLGYHSLFWFIGAGGLLTFVGVLGLVPEAPNRSGGRVDVLGAVLLGLGLMAIMLPLAETASWGWGSGRVIGLLVAGAVVLVVLGWVELRTREPLVDIVALRRRPLVLTNIASMLFGFALFASLLGTASYVQAPSETGYGFGASMLVGGLCVLPSGIGMLLLAPVSARLVAWRGAGQTLALGAIIVAAGWVVRILVTGALWEIIVGTTVVGIGTGVGYAAMPSLINNFTPPAEIAAANGLNTLFRAVGSSLASAIGGSILAAQVMHLGPAALPSLTGYRILFGICACAAVLAALAALAVPNRRAEV</sequence>
<feature type="compositionally biased region" description="Polar residues" evidence="6">
    <location>
        <begin position="1"/>
        <end position="11"/>
    </location>
</feature>
<comment type="subcellular location">
    <subcellularLocation>
        <location evidence="1">Cell membrane</location>
        <topology evidence="1">Multi-pass membrane protein</topology>
    </subcellularLocation>
</comment>
<feature type="region of interest" description="Disordered" evidence="6">
    <location>
        <begin position="1"/>
        <end position="28"/>
    </location>
</feature>
<keyword evidence="4 7" id="KW-1133">Transmembrane helix</keyword>
<feature type="transmembrane region" description="Helical" evidence="7">
    <location>
        <begin position="157"/>
        <end position="177"/>
    </location>
</feature>
<dbReference type="Pfam" id="PF07690">
    <property type="entry name" value="MFS_1"/>
    <property type="match status" value="1"/>
</dbReference>
<dbReference type="RefSeq" id="WP_013421699.1">
    <property type="nucleotide sequence ID" value="NC_014666.1"/>
</dbReference>
<dbReference type="SUPFAM" id="SSF103473">
    <property type="entry name" value="MFS general substrate transporter"/>
    <property type="match status" value="1"/>
</dbReference>
<dbReference type="KEGG" id="fri:FraEuI1c_0494"/>
<feature type="transmembrane region" description="Helical" evidence="7">
    <location>
        <begin position="189"/>
        <end position="209"/>
    </location>
</feature>
<evidence type="ECO:0000256" key="5">
    <source>
        <dbReference type="ARBA" id="ARBA00023136"/>
    </source>
</evidence>
<dbReference type="InParanoid" id="E3JA15"/>
<evidence type="ECO:0000313" key="10">
    <source>
        <dbReference type="Proteomes" id="UP000002484"/>
    </source>
</evidence>
<feature type="transmembrane region" description="Helical" evidence="7">
    <location>
        <begin position="351"/>
        <end position="373"/>
    </location>
</feature>
<dbReference type="HOGENOM" id="CLU_000960_28_3_11"/>
<keyword evidence="10" id="KW-1185">Reference proteome</keyword>
<evidence type="ECO:0000259" key="8">
    <source>
        <dbReference type="PROSITE" id="PS50850"/>
    </source>
</evidence>
<evidence type="ECO:0000256" key="3">
    <source>
        <dbReference type="ARBA" id="ARBA00022692"/>
    </source>
</evidence>
<proteinExistence type="predicted"/>
<feature type="transmembrane region" description="Helical" evidence="7">
    <location>
        <begin position="320"/>
        <end position="344"/>
    </location>
</feature>
<gene>
    <name evidence="9" type="ordered locus">FraEuI1c_0494</name>
</gene>
<feature type="transmembrane region" description="Helical" evidence="7">
    <location>
        <begin position="288"/>
        <end position="314"/>
    </location>
</feature>
<feature type="transmembrane region" description="Helical" evidence="7">
    <location>
        <begin position="423"/>
        <end position="446"/>
    </location>
</feature>
<evidence type="ECO:0000256" key="2">
    <source>
        <dbReference type="ARBA" id="ARBA00022448"/>
    </source>
</evidence>
<dbReference type="InterPro" id="IPR036259">
    <property type="entry name" value="MFS_trans_sf"/>
</dbReference>
<dbReference type="EMBL" id="CP002299">
    <property type="protein sequence ID" value="ADP78577.1"/>
    <property type="molecule type" value="Genomic_DNA"/>
</dbReference>
<feature type="transmembrane region" description="Helical" evidence="7">
    <location>
        <begin position="458"/>
        <end position="480"/>
    </location>
</feature>
<feature type="transmembrane region" description="Helical" evidence="7">
    <location>
        <begin position="251"/>
        <end position="268"/>
    </location>
</feature>
<evidence type="ECO:0000313" key="9">
    <source>
        <dbReference type="EMBL" id="ADP78577.1"/>
    </source>
</evidence>
<dbReference type="AlphaFoldDB" id="E3JA15"/>
<dbReference type="CDD" id="cd17504">
    <property type="entry name" value="MFS_MMR_MDR_like"/>
    <property type="match status" value="1"/>
</dbReference>
<evidence type="ECO:0000256" key="1">
    <source>
        <dbReference type="ARBA" id="ARBA00004651"/>
    </source>
</evidence>
<dbReference type="PANTHER" id="PTHR42718:SF9">
    <property type="entry name" value="MAJOR FACILITATOR SUPERFAMILY MULTIDRUG TRANSPORTER MFSC"/>
    <property type="match status" value="1"/>
</dbReference>
<reference evidence="9 10" key="1">
    <citation type="submission" date="2010-10" db="EMBL/GenBank/DDBJ databases">
        <title>Complete sequence of Frankia sp. EuI1c.</title>
        <authorList>
            <consortium name="US DOE Joint Genome Institute"/>
            <person name="Lucas S."/>
            <person name="Copeland A."/>
            <person name="Lapidus A."/>
            <person name="Cheng J.-F."/>
            <person name="Bruce D."/>
            <person name="Goodwin L."/>
            <person name="Pitluck S."/>
            <person name="Chertkov O."/>
            <person name="Detter J.C."/>
            <person name="Han C."/>
            <person name="Tapia R."/>
            <person name="Land M."/>
            <person name="Hauser L."/>
            <person name="Jeffries C."/>
            <person name="Kyrpides N."/>
            <person name="Ivanova N."/>
            <person name="Mikhailova N."/>
            <person name="Beauchemin N."/>
            <person name="Sen A."/>
            <person name="Sur S.A."/>
            <person name="Gtari M."/>
            <person name="Wall L."/>
            <person name="Tisa L."/>
            <person name="Woyke T."/>
        </authorList>
    </citation>
    <scope>NUCLEOTIDE SEQUENCE [LARGE SCALE GENOMIC DNA]</scope>
    <source>
        <strain evidence="10">DSM 45817 / CECT 9037 / EuI1c</strain>
    </source>
</reference>
<keyword evidence="2" id="KW-0813">Transport</keyword>
<dbReference type="OrthoDB" id="4484751at2"/>
<feature type="transmembrane region" description="Helical" evidence="7">
    <location>
        <begin position="100"/>
        <end position="118"/>
    </location>
</feature>
<feature type="transmembrane region" description="Helical" evidence="7">
    <location>
        <begin position="124"/>
        <end position="150"/>
    </location>
</feature>
<evidence type="ECO:0000256" key="7">
    <source>
        <dbReference type="SAM" id="Phobius"/>
    </source>
</evidence>
<feature type="transmembrane region" description="Helical" evidence="7">
    <location>
        <begin position="379"/>
        <end position="402"/>
    </location>
</feature>
<dbReference type="PROSITE" id="PS50850">
    <property type="entry name" value="MFS"/>
    <property type="match status" value="1"/>
</dbReference>
<dbReference type="Proteomes" id="UP000002484">
    <property type="component" value="Chromosome"/>
</dbReference>
<keyword evidence="5 7" id="KW-0472">Membrane</keyword>
<dbReference type="InterPro" id="IPR020846">
    <property type="entry name" value="MFS_dom"/>
</dbReference>
<feature type="transmembrane region" description="Helical" evidence="7">
    <location>
        <begin position="32"/>
        <end position="53"/>
    </location>
</feature>
<dbReference type="GO" id="GO:0022857">
    <property type="term" value="F:transmembrane transporter activity"/>
    <property type="evidence" value="ECO:0007669"/>
    <property type="project" value="InterPro"/>
</dbReference>
<evidence type="ECO:0000256" key="6">
    <source>
        <dbReference type="SAM" id="MobiDB-lite"/>
    </source>
</evidence>